<organism evidence="2 3">
    <name type="scientific">Massilia solisilvae</name>
    <dbReference type="NCBI Taxonomy" id="1811225"/>
    <lineage>
        <taxon>Bacteria</taxon>
        <taxon>Pseudomonadati</taxon>
        <taxon>Pseudomonadota</taxon>
        <taxon>Betaproteobacteria</taxon>
        <taxon>Burkholderiales</taxon>
        <taxon>Oxalobacteraceae</taxon>
        <taxon>Telluria group</taxon>
        <taxon>Massilia</taxon>
    </lineage>
</organism>
<feature type="domain" description="N-acetyltransferase" evidence="1">
    <location>
        <begin position="9"/>
        <end position="137"/>
    </location>
</feature>
<evidence type="ECO:0000313" key="2">
    <source>
        <dbReference type="EMBL" id="MCS0606983.1"/>
    </source>
</evidence>
<comment type="caution">
    <text evidence="2">The sequence shown here is derived from an EMBL/GenBank/DDBJ whole genome shotgun (WGS) entry which is preliminary data.</text>
</comment>
<proteinExistence type="predicted"/>
<name>A0ABT2BEP3_9BURK</name>
<dbReference type="RefSeq" id="WP_258854762.1">
    <property type="nucleotide sequence ID" value="NZ_JANUGV010000001.1"/>
</dbReference>
<dbReference type="SUPFAM" id="SSF55729">
    <property type="entry name" value="Acyl-CoA N-acyltransferases (Nat)"/>
    <property type="match status" value="1"/>
</dbReference>
<dbReference type="InterPro" id="IPR000182">
    <property type="entry name" value="GNAT_dom"/>
</dbReference>
<sequence length="190" mass="21645">MKTPISRFVPVTADLIEQIRVWRNKSRIRENMLDDTLIEADQQRRWFDSLGQATDRQYRVFLQDDKPVGMLYFSDIGSSACHWGCYIGEDAVWPGSGLILEIAALDFAFGTLDVATLVAEVFEGNRSPIQMHRTFGYREQETKSASTRSGQAKNLICFSYAKADWLANRDQVLAKLPRQIRAAAEHIHFA</sequence>
<dbReference type="EC" id="2.3.1.202" evidence="2"/>
<reference evidence="2 3" key="1">
    <citation type="submission" date="2022-08" db="EMBL/GenBank/DDBJ databases">
        <title>Reclassification of Massilia species as members of the genera Telluria, Duganella, Pseudoduganella, Mokoshia gen. nov. and Zemynaea gen. nov. using orthogonal and non-orthogonal genome-based approaches.</title>
        <authorList>
            <person name="Bowman J.P."/>
        </authorList>
    </citation>
    <scope>NUCLEOTIDE SEQUENCE [LARGE SCALE GENOMIC DNA]</scope>
    <source>
        <strain evidence="2 3">JCM 31607</strain>
    </source>
</reference>
<accession>A0ABT2BEP3</accession>
<dbReference type="Pfam" id="PF13302">
    <property type="entry name" value="Acetyltransf_3"/>
    <property type="match status" value="1"/>
</dbReference>
<dbReference type="GO" id="GO:0016746">
    <property type="term" value="F:acyltransferase activity"/>
    <property type="evidence" value="ECO:0007669"/>
    <property type="project" value="UniProtKB-KW"/>
</dbReference>
<protein>
    <submittedName>
        <fullName evidence="2">UDP-4-amino-4, 6-dideoxy-N-acetyl-beta-L-altrosamine N-acetyltransferase</fullName>
        <ecNumber evidence="2">2.3.1.202</ecNumber>
    </submittedName>
</protein>
<dbReference type="Proteomes" id="UP001205861">
    <property type="component" value="Unassembled WGS sequence"/>
</dbReference>
<dbReference type="InterPro" id="IPR016181">
    <property type="entry name" value="Acyl_CoA_acyltransferase"/>
</dbReference>
<keyword evidence="2" id="KW-0012">Acyltransferase</keyword>
<dbReference type="EMBL" id="JANUGV010000001">
    <property type="protein sequence ID" value="MCS0606983.1"/>
    <property type="molecule type" value="Genomic_DNA"/>
</dbReference>
<dbReference type="InterPro" id="IPR020036">
    <property type="entry name" value="PseH"/>
</dbReference>
<keyword evidence="2" id="KW-0808">Transferase</keyword>
<dbReference type="NCBIfam" id="TIGR03585">
    <property type="entry name" value="PseH"/>
    <property type="match status" value="1"/>
</dbReference>
<gene>
    <name evidence="2" type="primary">pseH</name>
    <name evidence="2" type="ORF">NX773_02245</name>
</gene>
<keyword evidence="3" id="KW-1185">Reference proteome</keyword>
<evidence type="ECO:0000313" key="3">
    <source>
        <dbReference type="Proteomes" id="UP001205861"/>
    </source>
</evidence>
<dbReference type="Gene3D" id="3.40.630.30">
    <property type="match status" value="1"/>
</dbReference>
<evidence type="ECO:0000259" key="1">
    <source>
        <dbReference type="Pfam" id="PF13302"/>
    </source>
</evidence>